<dbReference type="SUPFAM" id="SSF48452">
    <property type="entry name" value="TPR-like"/>
    <property type="match status" value="1"/>
</dbReference>
<dbReference type="Pfam" id="PF14559">
    <property type="entry name" value="TPR_19"/>
    <property type="match status" value="1"/>
</dbReference>
<feature type="repeat" description="TPR" evidence="1">
    <location>
        <begin position="54"/>
        <end position="87"/>
    </location>
</feature>
<organism evidence="2 3">
    <name type="scientific">Archangium gephyra</name>
    <dbReference type="NCBI Taxonomy" id="48"/>
    <lineage>
        <taxon>Bacteria</taxon>
        <taxon>Pseudomonadati</taxon>
        <taxon>Myxococcota</taxon>
        <taxon>Myxococcia</taxon>
        <taxon>Myxococcales</taxon>
        <taxon>Cystobacterineae</taxon>
        <taxon>Archangiaceae</taxon>
        <taxon>Archangium</taxon>
    </lineage>
</organism>
<dbReference type="EMBL" id="QFQP01000028">
    <property type="protein sequence ID" value="PZR07862.1"/>
    <property type="molecule type" value="Genomic_DNA"/>
</dbReference>
<proteinExistence type="predicted"/>
<dbReference type="Gene3D" id="1.25.40.10">
    <property type="entry name" value="Tetratricopeptide repeat domain"/>
    <property type="match status" value="1"/>
</dbReference>
<dbReference type="InterPro" id="IPR011990">
    <property type="entry name" value="TPR-like_helical_dom_sf"/>
</dbReference>
<comment type="caution">
    <text evidence="2">The sequence shown here is derived from an EMBL/GenBank/DDBJ whole genome shotgun (WGS) entry which is preliminary data.</text>
</comment>
<sequence>MTEAKSDIAGSLVPMSKQQAMLMLESAYLWMDLGKFDNARELLGGASVLMPRSEVPQIALGTLEFNQGNHDKALQVFRRAQQLAPKASLPRAHCGETLLFMGKVNEAMKELKSALDLEPGSDGAKFAEALIAAKEAGALPPPNKQAKK</sequence>
<evidence type="ECO:0000313" key="3">
    <source>
        <dbReference type="Proteomes" id="UP000249061"/>
    </source>
</evidence>
<dbReference type="Proteomes" id="UP000249061">
    <property type="component" value="Unassembled WGS sequence"/>
</dbReference>
<evidence type="ECO:0000256" key="1">
    <source>
        <dbReference type="PROSITE-ProRule" id="PRU00339"/>
    </source>
</evidence>
<dbReference type="AlphaFoldDB" id="A0A2W5SYJ2"/>
<dbReference type="InterPro" id="IPR019734">
    <property type="entry name" value="TPR_rpt"/>
</dbReference>
<reference evidence="2 3" key="1">
    <citation type="submission" date="2017-08" db="EMBL/GenBank/DDBJ databases">
        <title>Infants hospitalized years apart are colonized by the same room-sourced microbial strains.</title>
        <authorList>
            <person name="Brooks B."/>
            <person name="Olm M.R."/>
            <person name="Firek B.A."/>
            <person name="Baker R."/>
            <person name="Thomas B.C."/>
            <person name="Morowitz M.J."/>
            <person name="Banfield J.F."/>
        </authorList>
    </citation>
    <scope>NUCLEOTIDE SEQUENCE [LARGE SCALE GENOMIC DNA]</scope>
    <source>
        <strain evidence="2">S2_003_000_R2_14</strain>
    </source>
</reference>
<keyword evidence="1" id="KW-0802">TPR repeat</keyword>
<evidence type="ECO:0000313" key="2">
    <source>
        <dbReference type="EMBL" id="PZR07862.1"/>
    </source>
</evidence>
<name>A0A2W5SYJ2_9BACT</name>
<gene>
    <name evidence="2" type="ORF">DI536_26215</name>
</gene>
<dbReference type="PROSITE" id="PS50005">
    <property type="entry name" value="TPR"/>
    <property type="match status" value="1"/>
</dbReference>
<accession>A0A2W5SYJ2</accession>
<protein>
    <submittedName>
        <fullName evidence="2">Uncharacterized protein</fullName>
    </submittedName>
</protein>